<evidence type="ECO:0000256" key="3">
    <source>
        <dbReference type="SAM" id="MobiDB-lite"/>
    </source>
</evidence>
<dbReference type="KEGG" id="cmo:103486343"/>
<sequence length="607" mass="67762">MDLTFTHQQHIEPIPLTNHSPTPSDCFNPFSNLGNWVSKSARKLCHRARSSTGFCCRGLEYRGMVVNNSAFLEVVAMEIEAKEEKCDVFENAHKVSDEKTASNSSSDLLKSVETEEVEEQSSKDEESSSSSSSSSSSTSAASMGWPLHKRVGEGEEDGVEKEVSTDSEMEMMKERFSKLLLGEDMSGSGNGVCTALAISNAITNLCGSVFGQLWRLEPLEAERKAMWGREMEFLLCVSNHIVELIPIWQTFPDGTKLEIMTCRPRSDLYVNLPALRKLDHMLLDMLDSFVDSEFWYIDQGILATDQADASSSFRKLLERQDDKWWLPIPRVPNGGLSEASTRHLHHKRDCTNQILKAAMAINSVTLADMDVPISYLEALPKNGRASLGEAIYKYISSDEFSPAWLLECLDISSEHQAIEIANRVESAMYAWRSKGIASNNSKSSWEMLKELMIDADKSEVLAERAELVLLCLKQQFPNLPQTSLDMSKIQYNKDVGKAILESYSRVLESLAYNIVARIEDLLYVNELTKHSDQIPGISQLGIVAHNSSNRIQISVPFSTSPYNTKFIKPSFSAVDLVGTRSPTPKPPQCGLEESEKSELNKPQDLTN</sequence>
<dbReference type="AlphaFoldDB" id="A0A1S3B5B2"/>
<evidence type="ECO:0000256" key="1">
    <source>
        <dbReference type="ARBA" id="ARBA00022658"/>
    </source>
</evidence>
<dbReference type="Gene3D" id="1.20.58.2010">
    <property type="entry name" value="PRONE domain, subdomain 1"/>
    <property type="match status" value="2"/>
</dbReference>
<evidence type="ECO:0000259" key="4">
    <source>
        <dbReference type="PROSITE" id="PS51334"/>
    </source>
</evidence>
<dbReference type="Gramene" id="MELO3C009216.2.1">
    <property type="protein sequence ID" value="MELO3C009216.2.1"/>
    <property type="gene ID" value="MELO3C009216.2"/>
</dbReference>
<dbReference type="GeneID" id="103486343"/>
<feature type="region of interest" description="Disordered" evidence="3">
    <location>
        <begin position="577"/>
        <end position="607"/>
    </location>
</feature>
<evidence type="ECO:0000256" key="2">
    <source>
        <dbReference type="PROSITE-ProRule" id="PRU00663"/>
    </source>
</evidence>
<dbReference type="RefSeq" id="XP_008442490.2">
    <property type="nucleotide sequence ID" value="XM_008444268.3"/>
</dbReference>
<dbReference type="GO" id="GO:0005085">
    <property type="term" value="F:guanyl-nucleotide exchange factor activity"/>
    <property type="evidence" value="ECO:0007669"/>
    <property type="project" value="UniProtKB-UniRule"/>
</dbReference>
<dbReference type="PROSITE" id="PS51334">
    <property type="entry name" value="PRONE"/>
    <property type="match status" value="1"/>
</dbReference>
<proteinExistence type="predicted"/>
<protein>
    <submittedName>
        <fullName evidence="6">Rop guanine nucleotide exchange factor 7-like</fullName>
    </submittedName>
</protein>
<keyword evidence="1 2" id="KW-0344">Guanine-nucleotide releasing factor</keyword>
<evidence type="ECO:0000313" key="6">
    <source>
        <dbReference type="RefSeq" id="XP_008442490.2"/>
    </source>
</evidence>
<reference evidence="6" key="1">
    <citation type="submission" date="2025-08" db="UniProtKB">
        <authorList>
            <consortium name="RefSeq"/>
        </authorList>
    </citation>
    <scope>IDENTIFICATION</scope>
    <source>
        <tissue evidence="6">Stem</tissue>
    </source>
</reference>
<organism evidence="5 6">
    <name type="scientific">Cucumis melo</name>
    <name type="common">Muskmelon</name>
    <dbReference type="NCBI Taxonomy" id="3656"/>
    <lineage>
        <taxon>Eukaryota</taxon>
        <taxon>Viridiplantae</taxon>
        <taxon>Streptophyta</taxon>
        <taxon>Embryophyta</taxon>
        <taxon>Tracheophyta</taxon>
        <taxon>Spermatophyta</taxon>
        <taxon>Magnoliopsida</taxon>
        <taxon>eudicotyledons</taxon>
        <taxon>Gunneridae</taxon>
        <taxon>Pentapetalae</taxon>
        <taxon>rosids</taxon>
        <taxon>fabids</taxon>
        <taxon>Cucurbitales</taxon>
        <taxon>Cucurbitaceae</taxon>
        <taxon>Benincaseae</taxon>
        <taxon>Cucumis</taxon>
    </lineage>
</organism>
<evidence type="ECO:0000313" key="5">
    <source>
        <dbReference type="Proteomes" id="UP001652600"/>
    </source>
</evidence>
<dbReference type="InterPro" id="IPR038937">
    <property type="entry name" value="RopGEF"/>
</dbReference>
<feature type="compositionally biased region" description="Low complexity" evidence="3">
    <location>
        <begin position="128"/>
        <end position="142"/>
    </location>
</feature>
<dbReference type="PANTHER" id="PTHR33101">
    <property type="entry name" value="ROP GUANINE NUCLEOTIDE EXCHANGE FACTOR 1"/>
    <property type="match status" value="1"/>
</dbReference>
<gene>
    <name evidence="6" type="primary">LOC103486343</name>
</gene>
<dbReference type="PANTHER" id="PTHR33101:SF14">
    <property type="entry name" value="ROP GUANINE NUCLEOTIDE EXCHANGE FACTOR 7"/>
    <property type="match status" value="1"/>
</dbReference>
<dbReference type="InParanoid" id="A0A1S3B5B2"/>
<dbReference type="Pfam" id="PF03759">
    <property type="entry name" value="PRONE"/>
    <property type="match status" value="1"/>
</dbReference>
<dbReference type="eggNOG" id="ENOG502QPIY">
    <property type="taxonomic scope" value="Eukaryota"/>
</dbReference>
<dbReference type="Proteomes" id="UP001652600">
    <property type="component" value="Chromosome 4"/>
</dbReference>
<dbReference type="GO" id="GO:0005886">
    <property type="term" value="C:plasma membrane"/>
    <property type="evidence" value="ECO:0007669"/>
    <property type="project" value="UniProtKB-ARBA"/>
</dbReference>
<feature type="domain" description="PRONE" evidence="4">
    <location>
        <begin position="159"/>
        <end position="535"/>
    </location>
</feature>
<accession>A0A1S3B5B2</accession>
<feature type="region of interest" description="Disordered" evidence="3">
    <location>
        <begin position="96"/>
        <end position="168"/>
    </location>
</feature>
<keyword evidence="5" id="KW-1185">Reference proteome</keyword>
<name>A0A1S3B5B2_CUCME</name>
<dbReference type="InterPro" id="IPR005512">
    <property type="entry name" value="PRONE_dom"/>
</dbReference>